<proteinExistence type="predicted"/>
<dbReference type="NCBIfam" id="TIGR03859">
    <property type="entry name" value="PQQ_PqqD"/>
    <property type="match status" value="1"/>
</dbReference>
<evidence type="ECO:0000256" key="2">
    <source>
        <dbReference type="ARBA" id="ARBA00011741"/>
    </source>
</evidence>
<dbReference type="AlphaFoldDB" id="A0A1N7RQI8"/>
<dbReference type="Gene3D" id="1.10.10.1150">
    <property type="entry name" value="Coenzyme PQQ synthesis protein D (PqqD)"/>
    <property type="match status" value="1"/>
</dbReference>
<dbReference type="InterPro" id="IPR008792">
    <property type="entry name" value="PQQD"/>
</dbReference>
<comment type="subunit">
    <text evidence="2">Monomer. Interacts with PqqE.</text>
</comment>
<reference evidence="5" key="1">
    <citation type="submission" date="2016-12" db="EMBL/GenBank/DDBJ databases">
        <authorList>
            <person name="Moulin L."/>
        </authorList>
    </citation>
    <scope>NUCLEOTIDE SEQUENCE [LARGE SCALE GENOMIC DNA]</scope>
    <source>
        <strain evidence="5">STM 7183</strain>
    </source>
</reference>
<dbReference type="UniPathway" id="UPA00539"/>
<dbReference type="Pfam" id="PF05402">
    <property type="entry name" value="PqqD"/>
    <property type="match status" value="1"/>
</dbReference>
<accession>A0A1N7RQI8</accession>
<keyword evidence="6" id="KW-1185">Reference proteome</keyword>
<evidence type="ECO:0000256" key="4">
    <source>
        <dbReference type="SAM" id="MobiDB-lite"/>
    </source>
</evidence>
<comment type="caution">
    <text evidence="5">The sequence shown here is derived from an EMBL/GenBank/DDBJ whole genome shotgun (WGS) entry which is preliminary data.</text>
</comment>
<feature type="compositionally biased region" description="Basic residues" evidence="4">
    <location>
        <begin position="1"/>
        <end position="24"/>
    </location>
</feature>
<keyword evidence="3" id="KW-0884">PQQ biosynthesis</keyword>
<evidence type="ECO:0000313" key="6">
    <source>
        <dbReference type="Proteomes" id="UP000195569"/>
    </source>
</evidence>
<dbReference type="GO" id="GO:0048038">
    <property type="term" value="F:quinone binding"/>
    <property type="evidence" value="ECO:0007669"/>
    <property type="project" value="InterPro"/>
</dbReference>
<dbReference type="InterPro" id="IPR041881">
    <property type="entry name" value="PqqD_sf"/>
</dbReference>
<evidence type="ECO:0000313" key="5">
    <source>
        <dbReference type="EMBL" id="SIT37400.1"/>
    </source>
</evidence>
<evidence type="ECO:0000256" key="3">
    <source>
        <dbReference type="ARBA" id="ARBA00022905"/>
    </source>
</evidence>
<sequence length="118" mass="13559">MPSRVARRTRRVTAHHRRTQKGRHAMMPMPADAGPSARPRLSQLFRLHWEPGERVYVLRYPQGMVKLNPSAGEILSRCDGTRELDEIIDELEALFGASGLAPDVYRFIDHARQRGWLD</sequence>
<gene>
    <name evidence="5" type="ORF">BN2476_110282</name>
</gene>
<dbReference type="EMBL" id="CYGY02000011">
    <property type="protein sequence ID" value="SIT37400.1"/>
    <property type="molecule type" value="Genomic_DNA"/>
</dbReference>
<name>A0A1N7RQI8_9BURK</name>
<evidence type="ECO:0000256" key="1">
    <source>
        <dbReference type="ARBA" id="ARBA00004886"/>
    </source>
</evidence>
<dbReference type="GO" id="GO:0018189">
    <property type="term" value="P:pyrroloquinoline quinone biosynthetic process"/>
    <property type="evidence" value="ECO:0007669"/>
    <property type="project" value="UniProtKB-UniPathway"/>
</dbReference>
<protein>
    <submittedName>
        <fullName evidence="5">Coenzyme PQQ synthesis protein D (Modular protein)</fullName>
    </submittedName>
</protein>
<dbReference type="InterPro" id="IPR022479">
    <property type="entry name" value="PqqD_bac"/>
</dbReference>
<feature type="region of interest" description="Disordered" evidence="4">
    <location>
        <begin position="1"/>
        <end position="37"/>
    </location>
</feature>
<comment type="pathway">
    <text evidence="1">Cofactor biosynthesis; pyrroloquinoline quinone biosynthesis.</text>
</comment>
<dbReference type="Proteomes" id="UP000195569">
    <property type="component" value="Unassembled WGS sequence"/>
</dbReference>
<organism evidence="5 6">
    <name type="scientific">Paraburkholderia piptadeniae</name>
    <dbReference type="NCBI Taxonomy" id="1701573"/>
    <lineage>
        <taxon>Bacteria</taxon>
        <taxon>Pseudomonadati</taxon>
        <taxon>Pseudomonadota</taxon>
        <taxon>Betaproteobacteria</taxon>
        <taxon>Burkholderiales</taxon>
        <taxon>Burkholderiaceae</taxon>
        <taxon>Paraburkholderia</taxon>
    </lineage>
</organism>